<accession>A0A821IPJ4</accession>
<dbReference type="AlphaFoldDB" id="A0A821IPJ4"/>
<name>A0A821IPJ4_9BILA</name>
<evidence type="ECO:0000313" key="1">
    <source>
        <dbReference type="EMBL" id="CAF4707143.1"/>
    </source>
</evidence>
<evidence type="ECO:0000313" key="2">
    <source>
        <dbReference type="Proteomes" id="UP000663862"/>
    </source>
</evidence>
<feature type="non-terminal residue" evidence="1">
    <location>
        <position position="1"/>
    </location>
</feature>
<comment type="caution">
    <text evidence="1">The sequence shown here is derived from an EMBL/GenBank/DDBJ whole genome shotgun (WGS) entry which is preliminary data.</text>
</comment>
<sequence length="191" mass="22030">DCNQLIICISDGVDWESKTTVREVKQRIKQSRKKTVMDLVSFVTDKRQLQNDDERQRLLEACRLCQETDGNLYCNKSIKPVDLAMTFEQETAWWVKGRQKRTILQKNAGAYRVGSPTQEPPDQLYCAASRFQPQRRRSDETRILAAGGLPARINIEANNVATSQMKGIHLFVSDIDINFWKIIIEVSQYHI</sequence>
<gene>
    <name evidence="1" type="ORF">TSG867_LOCUS33577</name>
</gene>
<dbReference type="EMBL" id="CAJOBQ010010791">
    <property type="protein sequence ID" value="CAF4707143.1"/>
    <property type="molecule type" value="Genomic_DNA"/>
</dbReference>
<proteinExistence type="predicted"/>
<organism evidence="1 2">
    <name type="scientific">Rotaria socialis</name>
    <dbReference type="NCBI Taxonomy" id="392032"/>
    <lineage>
        <taxon>Eukaryota</taxon>
        <taxon>Metazoa</taxon>
        <taxon>Spiralia</taxon>
        <taxon>Gnathifera</taxon>
        <taxon>Rotifera</taxon>
        <taxon>Eurotatoria</taxon>
        <taxon>Bdelloidea</taxon>
        <taxon>Philodinida</taxon>
        <taxon>Philodinidae</taxon>
        <taxon>Rotaria</taxon>
    </lineage>
</organism>
<dbReference type="Proteomes" id="UP000663862">
    <property type="component" value="Unassembled WGS sequence"/>
</dbReference>
<reference evidence="1" key="1">
    <citation type="submission" date="2021-02" db="EMBL/GenBank/DDBJ databases">
        <authorList>
            <person name="Nowell W R."/>
        </authorList>
    </citation>
    <scope>NUCLEOTIDE SEQUENCE</scope>
</reference>
<protein>
    <submittedName>
        <fullName evidence="1">Uncharacterized protein</fullName>
    </submittedName>
</protein>